<dbReference type="OrthoDB" id="9783783at2"/>
<gene>
    <name evidence="4" type="ORF">SAMN05421743_10938</name>
</gene>
<evidence type="ECO:0000313" key="5">
    <source>
        <dbReference type="Proteomes" id="UP000198584"/>
    </source>
</evidence>
<dbReference type="InterPro" id="IPR010624">
    <property type="entry name" value="KaiC_dom"/>
</dbReference>
<sequence length="476" mass="54399">MHKQISTGIQGLDAILYGGIPDGSAIIIEGAPGTGKTTLGVQFLYEGAVQADEAGILITFEEFPEQIYSDMKSSFRWDLRQLEKENKLRVVGLSPDVLLEQMMKPDGLIEQMIHEIDCKRIVIDSISLFRYFTAANDFEERRVLYQLRNILRKFKLTSLLLQEQSDLNVSHVPFSHFIVDGVIRLSVRPHLDVFRKRILEVVKMRGTRIIEGEHTYRITDKGIYPLNAAQTIAEHHREAKDKISTGIKELDHLLDGGMDRGAVYMLDTNSRANYMPLIGSILSERLSSQDHLLTVLSSTQTVEELDTLMSRHNIELGKVINEKRVHFIEHYNRQVPSGWEKAVYYVNGLDNEGYDQFLRNKCYPLIQSEISCETKWFVYYDLNTIISERGTDYVLRSFAKEAAFARSLGMTVLVLCNFKEVGEQVASFLERTTNGVFKTWVDGSNQYLQVTKASNGQLSEPYLLESTKEHPFIRLI</sequence>
<dbReference type="Proteomes" id="UP000198584">
    <property type="component" value="Unassembled WGS sequence"/>
</dbReference>
<evidence type="ECO:0000256" key="2">
    <source>
        <dbReference type="ARBA" id="ARBA00022840"/>
    </source>
</evidence>
<keyword evidence="1" id="KW-0547">Nucleotide-binding</keyword>
<dbReference type="InterPro" id="IPR014774">
    <property type="entry name" value="KaiC-like_dom"/>
</dbReference>
<evidence type="ECO:0000313" key="4">
    <source>
        <dbReference type="EMBL" id="SEA83697.1"/>
    </source>
</evidence>
<keyword evidence="2" id="KW-0067">ATP-binding</keyword>
<name>A0A1H4EFS7_9BACI</name>
<dbReference type="AlphaFoldDB" id="A0A1H4EFS7"/>
<reference evidence="4 5" key="1">
    <citation type="submission" date="2016-10" db="EMBL/GenBank/DDBJ databases">
        <authorList>
            <person name="de Groot N.N."/>
        </authorList>
    </citation>
    <scope>NUCLEOTIDE SEQUENCE [LARGE SCALE GENOMIC DNA]</scope>
    <source>
        <strain evidence="4 5">CCM7597</strain>
    </source>
</reference>
<accession>A0A1H4EFS7</accession>
<feature type="domain" description="KaiC" evidence="3">
    <location>
        <begin position="3"/>
        <end position="240"/>
    </location>
</feature>
<organism evidence="4 5">
    <name type="scientific">Thalassobacillus cyri</name>
    <dbReference type="NCBI Taxonomy" id="571932"/>
    <lineage>
        <taxon>Bacteria</taxon>
        <taxon>Bacillati</taxon>
        <taxon>Bacillota</taxon>
        <taxon>Bacilli</taxon>
        <taxon>Bacillales</taxon>
        <taxon>Bacillaceae</taxon>
        <taxon>Thalassobacillus</taxon>
    </lineage>
</organism>
<dbReference type="RefSeq" id="WP_093045176.1">
    <property type="nucleotide sequence ID" value="NZ_FNQR01000009.1"/>
</dbReference>
<dbReference type="InterPro" id="IPR027417">
    <property type="entry name" value="P-loop_NTPase"/>
</dbReference>
<dbReference type="PROSITE" id="PS51146">
    <property type="entry name" value="KAIC"/>
    <property type="match status" value="1"/>
</dbReference>
<keyword evidence="5" id="KW-1185">Reference proteome</keyword>
<dbReference type="Gene3D" id="3.40.50.300">
    <property type="entry name" value="P-loop containing nucleotide triphosphate hydrolases"/>
    <property type="match status" value="2"/>
</dbReference>
<dbReference type="SUPFAM" id="SSF52540">
    <property type="entry name" value="P-loop containing nucleoside triphosphate hydrolases"/>
    <property type="match status" value="1"/>
</dbReference>
<proteinExistence type="predicted"/>
<protein>
    <submittedName>
        <fullName evidence="4">Circadian clock protein KaiC</fullName>
    </submittedName>
</protein>
<dbReference type="EMBL" id="FNQR01000009">
    <property type="protein sequence ID" value="SEA83697.1"/>
    <property type="molecule type" value="Genomic_DNA"/>
</dbReference>
<dbReference type="Pfam" id="PF06745">
    <property type="entry name" value="ATPase"/>
    <property type="match status" value="1"/>
</dbReference>
<evidence type="ECO:0000259" key="3">
    <source>
        <dbReference type="PROSITE" id="PS51146"/>
    </source>
</evidence>
<dbReference type="PANTHER" id="PTHR43637">
    <property type="entry name" value="UPF0273 PROTEIN TM_0370"/>
    <property type="match status" value="1"/>
</dbReference>
<evidence type="ECO:0000256" key="1">
    <source>
        <dbReference type="ARBA" id="ARBA00022741"/>
    </source>
</evidence>
<dbReference type="STRING" id="571932.SAMN05421743_10938"/>
<dbReference type="GO" id="GO:0005524">
    <property type="term" value="F:ATP binding"/>
    <property type="evidence" value="ECO:0007669"/>
    <property type="project" value="UniProtKB-KW"/>
</dbReference>